<feature type="signal peptide" evidence="1">
    <location>
        <begin position="1"/>
        <end position="26"/>
    </location>
</feature>
<proteinExistence type="predicted"/>
<sequence length="240" mass="26747">MKLKKLFVTLSVTATLLASFAPASFANESVKEKFIAVKTPTAFSSEGLPIILPGGLTDTEKLLQIKSINLKERELKQTPEGRTLLESAKQKSQNAGRVSTLGIDPVFTYTTTEIRVESSYDYELDNIVTNLNNSTSQTQSIQYTKTSTITWTGAVNIDLGQLKGQLGYSDTQTSTFSQTTQVPAFTTYYVHQVDHWRHIQGRKVIVAHELHLDGTWTTRDISDVPMRAEVPLYIGWKVSQ</sequence>
<evidence type="ECO:0000256" key="1">
    <source>
        <dbReference type="SAM" id="SignalP"/>
    </source>
</evidence>
<evidence type="ECO:0000313" key="2">
    <source>
        <dbReference type="EMBL" id="MDO3677000.1"/>
    </source>
</evidence>
<dbReference type="EMBL" id="JAUMKJ010000008">
    <property type="protein sequence ID" value="MDO3677000.1"/>
    <property type="molecule type" value="Genomic_DNA"/>
</dbReference>
<dbReference type="Proteomes" id="UP001168883">
    <property type="component" value="Unassembled WGS sequence"/>
</dbReference>
<feature type="chain" id="PRO_5047059450" evidence="1">
    <location>
        <begin position="27"/>
        <end position="240"/>
    </location>
</feature>
<keyword evidence="3" id="KW-1185">Reference proteome</keyword>
<dbReference type="RefSeq" id="WP_025847002.1">
    <property type="nucleotide sequence ID" value="NZ_JARLKN010000025.1"/>
</dbReference>
<comment type="caution">
    <text evidence="2">The sequence shown here is derived from an EMBL/GenBank/DDBJ whole genome shotgun (WGS) entry which is preliminary data.</text>
</comment>
<name>A0ABT8V9D4_9BACL</name>
<keyword evidence="1" id="KW-0732">Signal</keyword>
<reference evidence="2" key="1">
    <citation type="submission" date="2023-07" db="EMBL/GenBank/DDBJ databases">
        <authorList>
            <person name="Aktuganov G."/>
            <person name="Boyko T."/>
            <person name="Delegan Y."/>
            <person name="Galimzianova N."/>
            <person name="Gilvanova E."/>
            <person name="Korobov V."/>
            <person name="Kuzmina L."/>
            <person name="Melentiev A."/>
            <person name="Milman P."/>
            <person name="Ryabova A."/>
            <person name="Stupak E."/>
            <person name="Yasakov T."/>
            <person name="Zharikova N."/>
            <person name="Zhurenko E."/>
        </authorList>
    </citation>
    <scope>NUCLEOTIDE SEQUENCE</scope>
    <source>
        <strain evidence="2">IB-739</strain>
    </source>
</reference>
<evidence type="ECO:0000313" key="3">
    <source>
        <dbReference type="Proteomes" id="UP001168883"/>
    </source>
</evidence>
<protein>
    <submittedName>
        <fullName evidence="2">Uncharacterized protein</fullName>
    </submittedName>
</protein>
<gene>
    <name evidence="2" type="ORF">Q3C12_08300</name>
</gene>
<accession>A0ABT8V9D4</accession>
<organism evidence="2 3">
    <name type="scientific">Paenibacillus ehimensis</name>
    <dbReference type="NCBI Taxonomy" id="79264"/>
    <lineage>
        <taxon>Bacteria</taxon>
        <taxon>Bacillati</taxon>
        <taxon>Bacillota</taxon>
        <taxon>Bacilli</taxon>
        <taxon>Bacillales</taxon>
        <taxon>Paenibacillaceae</taxon>
        <taxon>Paenibacillus</taxon>
    </lineage>
</organism>